<reference evidence="2" key="1">
    <citation type="journal article" date="2023" name="Insect Mol. Biol.">
        <title>Genome sequencing provides insights into the evolution of gene families encoding plant cell wall-degrading enzymes in longhorned beetles.</title>
        <authorList>
            <person name="Shin N.R."/>
            <person name="Okamura Y."/>
            <person name="Kirsch R."/>
            <person name="Pauchet Y."/>
        </authorList>
    </citation>
    <scope>NUCLEOTIDE SEQUENCE</scope>
    <source>
        <strain evidence="2">MMC_N1</strain>
    </source>
</reference>
<accession>A0ABQ9JPF2</accession>
<name>A0ABQ9JPF2_9CUCU</name>
<evidence type="ECO:0000313" key="2">
    <source>
        <dbReference type="EMBL" id="KAJ8979766.1"/>
    </source>
</evidence>
<evidence type="ECO:0000313" key="3">
    <source>
        <dbReference type="Proteomes" id="UP001162164"/>
    </source>
</evidence>
<keyword evidence="1" id="KW-1133">Transmembrane helix</keyword>
<organism evidence="2 3">
    <name type="scientific">Molorchus minor</name>
    <dbReference type="NCBI Taxonomy" id="1323400"/>
    <lineage>
        <taxon>Eukaryota</taxon>
        <taxon>Metazoa</taxon>
        <taxon>Ecdysozoa</taxon>
        <taxon>Arthropoda</taxon>
        <taxon>Hexapoda</taxon>
        <taxon>Insecta</taxon>
        <taxon>Pterygota</taxon>
        <taxon>Neoptera</taxon>
        <taxon>Endopterygota</taxon>
        <taxon>Coleoptera</taxon>
        <taxon>Polyphaga</taxon>
        <taxon>Cucujiformia</taxon>
        <taxon>Chrysomeloidea</taxon>
        <taxon>Cerambycidae</taxon>
        <taxon>Lamiinae</taxon>
        <taxon>Monochamini</taxon>
        <taxon>Molorchus</taxon>
    </lineage>
</organism>
<proteinExistence type="predicted"/>
<feature type="transmembrane region" description="Helical" evidence="1">
    <location>
        <begin position="81"/>
        <end position="107"/>
    </location>
</feature>
<keyword evidence="1" id="KW-0472">Membrane</keyword>
<comment type="caution">
    <text evidence="2">The sequence shown here is derived from an EMBL/GenBank/DDBJ whole genome shotgun (WGS) entry which is preliminary data.</text>
</comment>
<dbReference type="PANTHER" id="PTHR20992">
    <property type="entry name" value="AT15442P-RELATED"/>
    <property type="match status" value="1"/>
</dbReference>
<dbReference type="InterPro" id="IPR005240">
    <property type="entry name" value="DUF389"/>
</dbReference>
<evidence type="ECO:0000256" key="1">
    <source>
        <dbReference type="SAM" id="Phobius"/>
    </source>
</evidence>
<protein>
    <submittedName>
        <fullName evidence="2">Uncharacterized protein</fullName>
    </submittedName>
</protein>
<dbReference type="EMBL" id="JAPWTJ010000316">
    <property type="protein sequence ID" value="KAJ8979766.1"/>
    <property type="molecule type" value="Genomic_DNA"/>
</dbReference>
<keyword evidence="3" id="KW-1185">Reference proteome</keyword>
<sequence length="291" mass="33742">MENFKQLMSVERKTSTSLTKSANITSSEWTSFPTKMKVCNMSPNGLLWSLASVYYFKGNETTRYHALTQTNYYSTDYSTELLTLGAVSICLTFVNIICIYLAAILVFKIKEVAPMSSKDEKRRRFWKHDIKIARDYNKTVQSEEGGSMITRLSEEIARLHKSQFNEQHYHSIELARENLKVNIKRPEYTWSPCMRLSKKHREINELYDDLMKSKNNTRQRLNLDSIKTQTHRRLSQIFTEDDKLNIIKEIKNEVSPSIDGASYNSSNASNKQLFSGNKKFIVTPCDADLLK</sequence>
<dbReference type="PANTHER" id="PTHR20992:SF9">
    <property type="entry name" value="AT15442P-RELATED"/>
    <property type="match status" value="1"/>
</dbReference>
<gene>
    <name evidence="2" type="ORF">NQ317_015243</name>
</gene>
<dbReference type="Proteomes" id="UP001162164">
    <property type="component" value="Unassembled WGS sequence"/>
</dbReference>
<keyword evidence="1" id="KW-0812">Transmembrane</keyword>